<keyword evidence="1" id="KW-1133">Transmembrane helix</keyword>
<evidence type="ECO:0000313" key="3">
    <source>
        <dbReference type="Proteomes" id="UP001642360"/>
    </source>
</evidence>
<keyword evidence="1" id="KW-0812">Transmembrane</keyword>
<dbReference type="Proteomes" id="UP001642360">
    <property type="component" value="Unassembled WGS sequence"/>
</dbReference>
<gene>
    <name evidence="2" type="ORF">ILEXP_LOCUS13741</name>
</gene>
<dbReference type="EMBL" id="CAUOFW020001514">
    <property type="protein sequence ID" value="CAK9145921.1"/>
    <property type="molecule type" value="Genomic_DNA"/>
</dbReference>
<comment type="caution">
    <text evidence="2">The sequence shown here is derived from an EMBL/GenBank/DDBJ whole genome shotgun (WGS) entry which is preliminary data.</text>
</comment>
<keyword evidence="1" id="KW-0472">Membrane</keyword>
<protein>
    <submittedName>
        <fullName evidence="2">Uncharacterized protein</fullName>
    </submittedName>
</protein>
<sequence>MAFNILGMSSWTFFLSPQHLEILEYRLIYNRTQAWLKSLTSSSGWFGPIFAYEAIVLCLSNVGLFFMYHVVSSRHLDQITPFQHVKHVHMTKLIQHVKHV</sequence>
<accession>A0ABC8RLR4</accession>
<organism evidence="2 3">
    <name type="scientific">Ilex paraguariensis</name>
    <name type="common">yerba mate</name>
    <dbReference type="NCBI Taxonomy" id="185542"/>
    <lineage>
        <taxon>Eukaryota</taxon>
        <taxon>Viridiplantae</taxon>
        <taxon>Streptophyta</taxon>
        <taxon>Embryophyta</taxon>
        <taxon>Tracheophyta</taxon>
        <taxon>Spermatophyta</taxon>
        <taxon>Magnoliopsida</taxon>
        <taxon>eudicotyledons</taxon>
        <taxon>Gunneridae</taxon>
        <taxon>Pentapetalae</taxon>
        <taxon>asterids</taxon>
        <taxon>campanulids</taxon>
        <taxon>Aquifoliales</taxon>
        <taxon>Aquifoliaceae</taxon>
        <taxon>Ilex</taxon>
    </lineage>
</organism>
<dbReference type="AlphaFoldDB" id="A0ABC8RLR4"/>
<evidence type="ECO:0000313" key="2">
    <source>
        <dbReference type="EMBL" id="CAK9145921.1"/>
    </source>
</evidence>
<proteinExistence type="predicted"/>
<name>A0ABC8RLR4_9AQUA</name>
<reference evidence="2 3" key="1">
    <citation type="submission" date="2024-02" db="EMBL/GenBank/DDBJ databases">
        <authorList>
            <person name="Vignale AGUSTIN F."/>
            <person name="Sosa J E."/>
            <person name="Modenutti C."/>
        </authorList>
    </citation>
    <scope>NUCLEOTIDE SEQUENCE [LARGE SCALE GENOMIC DNA]</scope>
</reference>
<feature type="transmembrane region" description="Helical" evidence="1">
    <location>
        <begin position="45"/>
        <end position="68"/>
    </location>
</feature>
<keyword evidence="3" id="KW-1185">Reference proteome</keyword>
<evidence type="ECO:0000256" key="1">
    <source>
        <dbReference type="SAM" id="Phobius"/>
    </source>
</evidence>